<keyword evidence="4" id="KW-0408">Iron</keyword>
<dbReference type="Gene3D" id="3.90.380.10">
    <property type="entry name" value="Naphthalene 1,2-dioxygenase Alpha Subunit, Chain A, domain 1"/>
    <property type="match status" value="1"/>
</dbReference>
<dbReference type="InterPro" id="IPR044043">
    <property type="entry name" value="VanA_C_cat"/>
</dbReference>
<dbReference type="Pfam" id="PF00355">
    <property type="entry name" value="Rieske"/>
    <property type="match status" value="1"/>
</dbReference>
<evidence type="ECO:0000256" key="4">
    <source>
        <dbReference type="ARBA" id="ARBA00023004"/>
    </source>
</evidence>
<evidence type="ECO:0000259" key="6">
    <source>
        <dbReference type="PROSITE" id="PS51296"/>
    </source>
</evidence>
<dbReference type="PANTHER" id="PTHR21266:SF59">
    <property type="entry name" value="BLR4922 PROTEIN"/>
    <property type="match status" value="1"/>
</dbReference>
<dbReference type="InterPro" id="IPR036922">
    <property type="entry name" value="Rieske_2Fe-2S_sf"/>
</dbReference>
<dbReference type="PROSITE" id="PS51296">
    <property type="entry name" value="RIESKE"/>
    <property type="match status" value="1"/>
</dbReference>
<dbReference type="EMBL" id="CP036422">
    <property type="protein sequence ID" value="QFU74311.1"/>
    <property type="molecule type" value="Genomic_DNA"/>
</dbReference>
<keyword evidence="2" id="KW-0479">Metal-binding</keyword>
<dbReference type="RefSeq" id="WP_152660422.1">
    <property type="nucleotide sequence ID" value="NZ_CP036422.1"/>
</dbReference>
<organism evidence="7 8">
    <name type="scientific">Halioglobus maricola</name>
    <dbReference type="NCBI Taxonomy" id="2601894"/>
    <lineage>
        <taxon>Bacteria</taxon>
        <taxon>Pseudomonadati</taxon>
        <taxon>Pseudomonadota</taxon>
        <taxon>Gammaproteobacteria</taxon>
        <taxon>Cellvibrionales</taxon>
        <taxon>Halieaceae</taxon>
        <taxon>Halioglobus</taxon>
    </lineage>
</organism>
<dbReference type="Gene3D" id="2.102.10.10">
    <property type="entry name" value="Rieske [2Fe-2S] iron-sulphur domain"/>
    <property type="match status" value="1"/>
</dbReference>
<dbReference type="SUPFAM" id="SSF55961">
    <property type="entry name" value="Bet v1-like"/>
    <property type="match status" value="1"/>
</dbReference>
<reference evidence="7 8" key="1">
    <citation type="submission" date="2019-02" db="EMBL/GenBank/DDBJ databases">
        <authorList>
            <person name="Li S.-H."/>
        </authorList>
    </citation>
    <scope>NUCLEOTIDE SEQUENCE [LARGE SCALE GENOMIC DNA]</scope>
    <source>
        <strain evidence="7 8">IMCC14385</strain>
    </source>
</reference>
<evidence type="ECO:0000313" key="8">
    <source>
        <dbReference type="Proteomes" id="UP000326287"/>
    </source>
</evidence>
<dbReference type="Proteomes" id="UP000326287">
    <property type="component" value="Chromosome"/>
</dbReference>
<keyword evidence="8" id="KW-1185">Reference proteome</keyword>
<dbReference type="PANTHER" id="PTHR21266">
    <property type="entry name" value="IRON-SULFUR DOMAIN CONTAINING PROTEIN"/>
    <property type="match status" value="1"/>
</dbReference>
<sequence>MLINLWYVAEWSHAVTDKPVKVQMLGRKFVLFRDTRGKVNCLSDICLHRGGSLSGGWTKGDCVACPYHGWRFSGEGKVEHIPSEGEDFNIPDKARIDAYPTEERYGMIWVFLGDQPEEERFPIPELPEYGDDNWKLISDEWTWKAEAARVVENGIDIAHASFVHPIFGMEATAQENQIVKVEKGEHWGYSENVQYPPQMKENFLRRRIRKDRQPTVTKPEWNLSGMLVRIQIDLNEKMSLIMFDANTPIDEHTTRTFALQFRNFFKQNIFDKGSRKRLRKILAEDTAIVEAASPNYLPDSLANELSVKDDKFMSSFRSARRKLIEEKGWKIDSEAAEKFDGRKALVIPSPLRRERDDLDWVIDTVPLIDPIRKPAQATGT</sequence>
<evidence type="ECO:0000256" key="1">
    <source>
        <dbReference type="ARBA" id="ARBA00022714"/>
    </source>
</evidence>
<dbReference type="CDD" id="cd03469">
    <property type="entry name" value="Rieske_RO_Alpha_N"/>
    <property type="match status" value="1"/>
</dbReference>
<dbReference type="KEGG" id="halc:EY643_00860"/>
<dbReference type="Pfam" id="PF19112">
    <property type="entry name" value="VanA_C"/>
    <property type="match status" value="1"/>
</dbReference>
<gene>
    <name evidence="7" type="ORF">EY643_00860</name>
</gene>
<evidence type="ECO:0000256" key="2">
    <source>
        <dbReference type="ARBA" id="ARBA00022723"/>
    </source>
</evidence>
<keyword evidence="3" id="KW-0560">Oxidoreductase</keyword>
<accession>A0A5P9NEY4</accession>
<dbReference type="SUPFAM" id="SSF50022">
    <property type="entry name" value="ISP domain"/>
    <property type="match status" value="1"/>
</dbReference>
<evidence type="ECO:0000313" key="7">
    <source>
        <dbReference type="EMBL" id="QFU74311.1"/>
    </source>
</evidence>
<keyword evidence="7" id="KW-0223">Dioxygenase</keyword>
<dbReference type="GO" id="GO:0051213">
    <property type="term" value="F:dioxygenase activity"/>
    <property type="evidence" value="ECO:0007669"/>
    <property type="project" value="UniProtKB-KW"/>
</dbReference>
<dbReference type="AlphaFoldDB" id="A0A5P9NEY4"/>
<name>A0A5P9NEY4_9GAMM</name>
<proteinExistence type="predicted"/>
<dbReference type="InterPro" id="IPR017941">
    <property type="entry name" value="Rieske_2Fe-2S"/>
</dbReference>
<evidence type="ECO:0000256" key="5">
    <source>
        <dbReference type="ARBA" id="ARBA00023014"/>
    </source>
</evidence>
<dbReference type="OrthoDB" id="9769355at2"/>
<dbReference type="InterPro" id="IPR050584">
    <property type="entry name" value="Cholesterol_7-desaturase"/>
</dbReference>
<evidence type="ECO:0000256" key="3">
    <source>
        <dbReference type="ARBA" id="ARBA00023002"/>
    </source>
</evidence>
<dbReference type="GO" id="GO:0046872">
    <property type="term" value="F:metal ion binding"/>
    <property type="evidence" value="ECO:0007669"/>
    <property type="project" value="UniProtKB-KW"/>
</dbReference>
<feature type="domain" description="Rieske" evidence="6">
    <location>
        <begin position="6"/>
        <end position="110"/>
    </location>
</feature>
<protein>
    <submittedName>
        <fullName evidence="7">Aromatic ring-hydroxylating dioxygenase subunit alpha</fullName>
    </submittedName>
</protein>
<dbReference type="GO" id="GO:0051537">
    <property type="term" value="F:2 iron, 2 sulfur cluster binding"/>
    <property type="evidence" value="ECO:0007669"/>
    <property type="project" value="UniProtKB-KW"/>
</dbReference>
<keyword evidence="5" id="KW-0411">Iron-sulfur</keyword>
<keyword evidence="1" id="KW-0001">2Fe-2S</keyword>